<keyword evidence="3" id="KW-1185">Reference proteome</keyword>
<dbReference type="Gene3D" id="3.40.1090.10">
    <property type="entry name" value="Cytosolic phospholipase A2 catalytic domain"/>
    <property type="match status" value="1"/>
</dbReference>
<dbReference type="AlphaFoldDB" id="A0A914IDK6"/>
<dbReference type="GO" id="GO:0052816">
    <property type="term" value="F:long-chain fatty acyl-CoA hydrolase activity"/>
    <property type="evidence" value="ECO:0007669"/>
    <property type="project" value="TreeGrafter"/>
</dbReference>
<dbReference type="GO" id="GO:2000304">
    <property type="term" value="P:positive regulation of ceramide biosynthetic process"/>
    <property type="evidence" value="ECO:0007669"/>
    <property type="project" value="TreeGrafter"/>
</dbReference>
<keyword evidence="1" id="KW-0378">Hydrolase</keyword>
<dbReference type="GO" id="GO:0005739">
    <property type="term" value="C:mitochondrion"/>
    <property type="evidence" value="ECO:0007669"/>
    <property type="project" value="TreeGrafter"/>
</dbReference>
<reference evidence="4" key="1">
    <citation type="submission" date="2022-11" db="UniProtKB">
        <authorList>
            <consortium name="WormBaseParasite"/>
        </authorList>
    </citation>
    <scope>IDENTIFICATION</scope>
</reference>
<sequence>MGFEVRNSPLFFAGAQFSTVRNPPCAILQKLPVRNSPYPSGPGLRRSDMFSSCSLPYAIHFLTQHFGTNKLSETEDVKVSNGLRDSAPDAGHPNGLRAESPSGANRSTELTAVRPPLATTNTNTNKEPKGEEKQDEDEEYREYAKEGKSFVERNFDWIAGTSTGAIVALALADKTAYLECLRLYLRLKDEIFGAEAKARLGGYKAENLDLFLQEHFGKFRTMDQF</sequence>
<evidence type="ECO:0000256" key="1">
    <source>
        <dbReference type="ARBA" id="ARBA00022801"/>
    </source>
</evidence>
<name>A0A914IDK6_GLORO</name>
<dbReference type="Proteomes" id="UP000887572">
    <property type="component" value="Unplaced"/>
</dbReference>
<protein>
    <submittedName>
        <fullName evidence="4">PNPLA domain-containing protein</fullName>
    </submittedName>
</protein>
<dbReference type="PANTHER" id="PTHR24139">
    <property type="entry name" value="CALCIUM-INDEPENDENT PHOSPHOLIPASE A2"/>
    <property type="match status" value="1"/>
</dbReference>
<organism evidence="3 4">
    <name type="scientific">Globodera rostochiensis</name>
    <name type="common">Golden nematode worm</name>
    <name type="synonym">Heterodera rostochiensis</name>
    <dbReference type="NCBI Taxonomy" id="31243"/>
    <lineage>
        <taxon>Eukaryota</taxon>
        <taxon>Metazoa</taxon>
        <taxon>Ecdysozoa</taxon>
        <taxon>Nematoda</taxon>
        <taxon>Chromadorea</taxon>
        <taxon>Rhabditida</taxon>
        <taxon>Tylenchina</taxon>
        <taxon>Tylenchomorpha</taxon>
        <taxon>Tylenchoidea</taxon>
        <taxon>Heteroderidae</taxon>
        <taxon>Heteroderinae</taxon>
        <taxon>Globodera</taxon>
    </lineage>
</organism>
<dbReference type="InterPro" id="IPR047148">
    <property type="entry name" value="PLPL9"/>
</dbReference>
<dbReference type="PANTHER" id="PTHR24139:SF34">
    <property type="entry name" value="85_88 KDA CALCIUM-INDEPENDENT PHOSPHOLIPASE A2"/>
    <property type="match status" value="1"/>
</dbReference>
<dbReference type="SUPFAM" id="SSF52151">
    <property type="entry name" value="FabD/lysophospholipase-like"/>
    <property type="match status" value="1"/>
</dbReference>
<feature type="region of interest" description="Disordered" evidence="2">
    <location>
        <begin position="81"/>
        <end position="139"/>
    </location>
</feature>
<evidence type="ECO:0000313" key="3">
    <source>
        <dbReference type="Proteomes" id="UP000887572"/>
    </source>
</evidence>
<evidence type="ECO:0000313" key="4">
    <source>
        <dbReference type="WBParaSite" id="Gr19_v10_g9625.t1"/>
    </source>
</evidence>
<evidence type="ECO:0000256" key="2">
    <source>
        <dbReference type="SAM" id="MobiDB-lite"/>
    </source>
</evidence>
<accession>A0A914IDK6</accession>
<dbReference type="WBParaSite" id="Gr19_v10_g9625.t1">
    <property type="protein sequence ID" value="Gr19_v10_g9625.t1"/>
    <property type="gene ID" value="Gr19_v10_g9625"/>
</dbReference>
<proteinExistence type="predicted"/>
<dbReference type="InterPro" id="IPR016035">
    <property type="entry name" value="Acyl_Trfase/lysoPLipase"/>
</dbReference>
<dbReference type="GO" id="GO:0047499">
    <property type="term" value="F:calcium-independent phospholipase A2 activity"/>
    <property type="evidence" value="ECO:0007669"/>
    <property type="project" value="InterPro"/>
</dbReference>